<gene>
    <name evidence="2" type="ORF">DSL64_28000</name>
</gene>
<name>A0A3D8Y2I2_9BACT</name>
<reference evidence="2 3" key="1">
    <citation type="submission" date="2018-07" db="EMBL/GenBank/DDBJ databases">
        <title>Dyadobacter roseus sp. nov., isolated from rose rhizosphere soil.</title>
        <authorList>
            <person name="Chen L."/>
        </authorList>
    </citation>
    <scope>NUCLEOTIDE SEQUENCE [LARGE SCALE GENOMIC DNA]</scope>
    <source>
        <strain evidence="2 3">RS19</strain>
    </source>
</reference>
<dbReference type="Pfam" id="PF13657">
    <property type="entry name" value="Couple_hipA"/>
    <property type="match status" value="1"/>
</dbReference>
<evidence type="ECO:0000259" key="1">
    <source>
        <dbReference type="Pfam" id="PF13657"/>
    </source>
</evidence>
<dbReference type="Proteomes" id="UP000256373">
    <property type="component" value="Unassembled WGS sequence"/>
</dbReference>
<feature type="domain" description="HipA N-terminal subdomain 1" evidence="1">
    <location>
        <begin position="5"/>
        <end position="103"/>
    </location>
</feature>
<proteinExistence type="predicted"/>
<organism evidence="2 3">
    <name type="scientific">Dyadobacter luteus</name>
    <dbReference type="NCBI Taxonomy" id="2259619"/>
    <lineage>
        <taxon>Bacteria</taxon>
        <taxon>Pseudomonadati</taxon>
        <taxon>Bacteroidota</taxon>
        <taxon>Cytophagia</taxon>
        <taxon>Cytophagales</taxon>
        <taxon>Spirosomataceae</taxon>
        <taxon>Dyadobacter</taxon>
    </lineage>
</organism>
<dbReference type="GO" id="GO:0016301">
    <property type="term" value="F:kinase activity"/>
    <property type="evidence" value="ECO:0007669"/>
    <property type="project" value="UniProtKB-KW"/>
</dbReference>
<dbReference type="InterPro" id="IPR017508">
    <property type="entry name" value="HipA_N1"/>
</dbReference>
<dbReference type="OrthoDB" id="196808at2"/>
<keyword evidence="2" id="KW-0418">Kinase</keyword>
<dbReference type="NCBIfam" id="TIGR03071">
    <property type="entry name" value="couple_hipA"/>
    <property type="match status" value="1"/>
</dbReference>
<sequence>MRSAKVLFRGEQAGILVQHDTGTFEFQYHKEWVEDRSKPAISLTLPKTTEVYRSSYLFPFFYNMLPEGSNKQVVCHLNRIDRDDYFGLLLTVAKSDTIGAVTIIKIEKQ</sequence>
<protein>
    <submittedName>
        <fullName evidence="2">Phosphatidylinositol kinase</fullName>
    </submittedName>
</protein>
<keyword evidence="2" id="KW-0808">Transferase</keyword>
<dbReference type="RefSeq" id="WP_115834279.1">
    <property type="nucleotide sequence ID" value="NZ_QNUL01000046.1"/>
</dbReference>
<evidence type="ECO:0000313" key="2">
    <source>
        <dbReference type="EMBL" id="REA55511.1"/>
    </source>
</evidence>
<dbReference type="AlphaFoldDB" id="A0A3D8Y2I2"/>
<evidence type="ECO:0000313" key="3">
    <source>
        <dbReference type="Proteomes" id="UP000256373"/>
    </source>
</evidence>
<keyword evidence="3" id="KW-1185">Reference proteome</keyword>
<dbReference type="EMBL" id="QNUL01000046">
    <property type="protein sequence ID" value="REA55511.1"/>
    <property type="molecule type" value="Genomic_DNA"/>
</dbReference>
<comment type="caution">
    <text evidence="2">The sequence shown here is derived from an EMBL/GenBank/DDBJ whole genome shotgun (WGS) entry which is preliminary data.</text>
</comment>
<accession>A0A3D8Y2I2</accession>